<evidence type="ECO:0000313" key="2">
    <source>
        <dbReference type="EMBL" id="SHJ97417.1"/>
    </source>
</evidence>
<dbReference type="STRING" id="1121421.SAMN02745123_00250"/>
<gene>
    <name evidence="2" type="ORF">SAMN02745123_00250</name>
</gene>
<reference evidence="3" key="1">
    <citation type="submission" date="2016-11" db="EMBL/GenBank/DDBJ databases">
        <authorList>
            <person name="Varghese N."/>
            <person name="Submissions S."/>
        </authorList>
    </citation>
    <scope>NUCLEOTIDE SEQUENCE [LARGE SCALE GENOMIC DNA]</scope>
    <source>
        <strain evidence="3">DSM 10349</strain>
    </source>
</reference>
<evidence type="ECO:0000313" key="3">
    <source>
        <dbReference type="Proteomes" id="UP000183997"/>
    </source>
</evidence>
<dbReference type="Pfam" id="PF00884">
    <property type="entry name" value="Sulfatase"/>
    <property type="match status" value="1"/>
</dbReference>
<dbReference type="Gene3D" id="3.40.720.10">
    <property type="entry name" value="Alkaline Phosphatase, subunit A"/>
    <property type="match status" value="1"/>
</dbReference>
<proteinExistence type="predicted"/>
<feature type="domain" description="Sulfatase N-terminal" evidence="1">
    <location>
        <begin position="77"/>
        <end position="276"/>
    </location>
</feature>
<dbReference type="EMBL" id="FRAR01000004">
    <property type="protein sequence ID" value="SHJ97417.1"/>
    <property type="molecule type" value="Genomic_DNA"/>
</dbReference>
<name>A0A1M6NNU4_9FIRM</name>
<protein>
    <submittedName>
        <fullName evidence="2">Sulfatase</fullName>
    </submittedName>
</protein>
<dbReference type="InterPro" id="IPR000917">
    <property type="entry name" value="Sulfatase_N"/>
</dbReference>
<evidence type="ECO:0000259" key="1">
    <source>
        <dbReference type="Pfam" id="PF00884"/>
    </source>
</evidence>
<sequence>MSKGPVGCQSEILMKIRKSAHRGDKIDMSQVVGRKDILFLCYDTLRYDAAMQEQQAGRTPNINRYGQWRKCHAAGSFTYPSHHAMFAGFLPFPWESESVFDARPLFFAKDIGMGRQVPPGAYLFDGANIIEGLAKDGYETICIGGVSFFNKRTQVNRVLPNMFRHSYWNPGFGCDAKDSTQRQIDFACQKLAELPADKHVFLYINFSAIHYPNAHYLEGATGDSVASQGAALRYVDSCLPPLWKSILRRGGALVIATSDHGTCYGDDGKKYHGINHEVVNAVPYMEFIIE</sequence>
<dbReference type="SUPFAM" id="SSF53649">
    <property type="entry name" value="Alkaline phosphatase-like"/>
    <property type="match status" value="1"/>
</dbReference>
<dbReference type="InterPro" id="IPR047838">
    <property type="entry name" value="STM4013-like"/>
</dbReference>
<accession>A0A1M6NNU4</accession>
<dbReference type="AlphaFoldDB" id="A0A1M6NNU4"/>
<dbReference type="NCBIfam" id="NF038075">
    <property type="entry name" value="fam_STM4013"/>
    <property type="match status" value="1"/>
</dbReference>
<organism evidence="2 3">
    <name type="scientific">Desulforamulus aeronauticus DSM 10349</name>
    <dbReference type="NCBI Taxonomy" id="1121421"/>
    <lineage>
        <taxon>Bacteria</taxon>
        <taxon>Bacillati</taxon>
        <taxon>Bacillota</taxon>
        <taxon>Clostridia</taxon>
        <taxon>Eubacteriales</taxon>
        <taxon>Peptococcaceae</taxon>
        <taxon>Desulforamulus</taxon>
    </lineage>
</organism>
<dbReference type="RefSeq" id="WP_238456673.1">
    <property type="nucleotide sequence ID" value="NZ_FRAR01000004.1"/>
</dbReference>
<dbReference type="Proteomes" id="UP000183997">
    <property type="component" value="Unassembled WGS sequence"/>
</dbReference>
<dbReference type="InterPro" id="IPR017850">
    <property type="entry name" value="Alkaline_phosphatase_core_sf"/>
</dbReference>
<keyword evidence="3" id="KW-1185">Reference proteome</keyword>